<evidence type="ECO:0000256" key="1">
    <source>
        <dbReference type="SAM" id="SignalP"/>
    </source>
</evidence>
<keyword evidence="2" id="KW-0472">Membrane</keyword>
<keyword evidence="2" id="KW-0812">Transmembrane</keyword>
<dbReference type="KEGG" id="tet:TTHERM_00493011"/>
<keyword evidence="3" id="KW-1185">Reference proteome</keyword>
<dbReference type="EMBL" id="GG662512">
    <property type="protein sequence ID" value="EDK31432.1"/>
    <property type="molecule type" value="Genomic_DNA"/>
</dbReference>
<dbReference type="AlphaFoldDB" id="A4VD27"/>
<dbReference type="RefSeq" id="XP_001470982.1">
    <property type="nucleotide sequence ID" value="XM_001470932.1"/>
</dbReference>
<dbReference type="Proteomes" id="UP000009168">
    <property type="component" value="Unassembled WGS sequence"/>
</dbReference>
<keyword evidence="1" id="KW-0732">Signal</keyword>
<protein>
    <submittedName>
        <fullName evidence="2">Transmembrane protein, putative</fullName>
    </submittedName>
</protein>
<evidence type="ECO:0000313" key="3">
    <source>
        <dbReference type="Proteomes" id="UP000009168"/>
    </source>
</evidence>
<feature type="signal peptide" evidence="1">
    <location>
        <begin position="1"/>
        <end position="22"/>
    </location>
</feature>
<dbReference type="GeneID" id="7828001"/>
<organism evidence="2 3">
    <name type="scientific">Tetrahymena thermophila (strain SB210)</name>
    <dbReference type="NCBI Taxonomy" id="312017"/>
    <lineage>
        <taxon>Eukaryota</taxon>
        <taxon>Sar</taxon>
        <taxon>Alveolata</taxon>
        <taxon>Ciliophora</taxon>
        <taxon>Intramacronucleata</taxon>
        <taxon>Oligohymenophorea</taxon>
        <taxon>Hymenostomatida</taxon>
        <taxon>Tetrahymenina</taxon>
        <taxon>Tetrahymenidae</taxon>
        <taxon>Tetrahymena</taxon>
    </lineage>
</organism>
<proteinExistence type="predicted"/>
<evidence type="ECO:0000313" key="2">
    <source>
        <dbReference type="EMBL" id="EDK31432.1"/>
    </source>
</evidence>
<dbReference type="HOGENOM" id="CLU_1630380_0_0_1"/>
<feature type="chain" id="PRO_5002673527" evidence="1">
    <location>
        <begin position="23"/>
        <end position="163"/>
    </location>
</feature>
<sequence length="163" mass="18657">MMKYNYQFVLLTVFTIFTLGFGQQTIINESNVCEANQCSSLISSQVFKYIQEIKTIETDCVQNCSGLQCIIECSSNKIQNADLLKFKKCFDNECLPSTLINNLQTLKNLLSVSSGGDCTASLRNQCKPWIDYYLQVCQIYYCPRQCLINWVPTECTPCTYDYC</sequence>
<reference evidence="3" key="1">
    <citation type="journal article" date="2006" name="PLoS Biol.">
        <title>Macronuclear genome sequence of the ciliate Tetrahymena thermophila, a model eukaryote.</title>
        <authorList>
            <person name="Eisen J.A."/>
            <person name="Coyne R.S."/>
            <person name="Wu M."/>
            <person name="Wu D."/>
            <person name="Thiagarajan M."/>
            <person name="Wortman J.R."/>
            <person name="Badger J.H."/>
            <person name="Ren Q."/>
            <person name="Amedeo P."/>
            <person name="Jones K.M."/>
            <person name="Tallon L.J."/>
            <person name="Delcher A.L."/>
            <person name="Salzberg S.L."/>
            <person name="Silva J.C."/>
            <person name="Haas B.J."/>
            <person name="Majoros W.H."/>
            <person name="Farzad M."/>
            <person name="Carlton J.M."/>
            <person name="Smith R.K. Jr."/>
            <person name="Garg J."/>
            <person name="Pearlman R.E."/>
            <person name="Karrer K.M."/>
            <person name="Sun L."/>
            <person name="Manning G."/>
            <person name="Elde N.C."/>
            <person name="Turkewitz A.P."/>
            <person name="Asai D.J."/>
            <person name="Wilkes D.E."/>
            <person name="Wang Y."/>
            <person name="Cai H."/>
            <person name="Collins K."/>
            <person name="Stewart B.A."/>
            <person name="Lee S.R."/>
            <person name="Wilamowska K."/>
            <person name="Weinberg Z."/>
            <person name="Ruzzo W.L."/>
            <person name="Wloga D."/>
            <person name="Gaertig J."/>
            <person name="Frankel J."/>
            <person name="Tsao C.-C."/>
            <person name="Gorovsky M.A."/>
            <person name="Keeling P.J."/>
            <person name="Waller R.F."/>
            <person name="Patron N.J."/>
            <person name="Cherry J.M."/>
            <person name="Stover N.A."/>
            <person name="Krieger C.J."/>
            <person name="del Toro C."/>
            <person name="Ryder H.F."/>
            <person name="Williamson S.C."/>
            <person name="Barbeau R.A."/>
            <person name="Hamilton E.P."/>
            <person name="Orias E."/>
        </authorList>
    </citation>
    <scope>NUCLEOTIDE SEQUENCE [LARGE SCALE GENOMIC DNA]</scope>
    <source>
        <strain evidence="3">SB210</strain>
    </source>
</reference>
<accession>A4VD27</accession>
<dbReference type="InParanoid" id="A4VD27"/>
<gene>
    <name evidence="2" type="ORF">TTHERM_00493011</name>
</gene>
<name>A4VD27_TETTS</name>